<comment type="catalytic activity">
    <reaction evidence="1">
        <text>ATP + protein L-histidine = ADP + protein N-phospho-L-histidine.</text>
        <dbReference type="EC" id="2.7.13.3"/>
    </reaction>
</comment>
<evidence type="ECO:0000313" key="11">
    <source>
        <dbReference type="Proteomes" id="UP000184315"/>
    </source>
</evidence>
<dbReference type="InterPro" id="IPR036890">
    <property type="entry name" value="HATPase_C_sf"/>
</dbReference>
<keyword evidence="11" id="KW-1185">Reference proteome</keyword>
<evidence type="ECO:0000256" key="6">
    <source>
        <dbReference type="ARBA" id="ARBA00023012"/>
    </source>
</evidence>
<dbReference type="Proteomes" id="UP000184315">
    <property type="component" value="Unassembled WGS sequence"/>
</dbReference>
<dbReference type="SMART" id="SM00387">
    <property type="entry name" value="HATPase_c"/>
    <property type="match status" value="1"/>
</dbReference>
<dbReference type="EMBL" id="CZDF01000172">
    <property type="protein sequence ID" value="CUR34650.1"/>
    <property type="molecule type" value="Genomic_DNA"/>
</dbReference>
<dbReference type="PROSITE" id="PS50046">
    <property type="entry name" value="PHYTOCHROME_2"/>
    <property type="match status" value="1"/>
</dbReference>
<dbReference type="InterPro" id="IPR036097">
    <property type="entry name" value="HisK_dim/P_sf"/>
</dbReference>
<evidence type="ECO:0000259" key="8">
    <source>
        <dbReference type="PROSITE" id="PS50046"/>
    </source>
</evidence>
<name>A0A1J1LRL8_9CYAN</name>
<dbReference type="SUPFAM" id="SSF55781">
    <property type="entry name" value="GAF domain-like"/>
    <property type="match status" value="2"/>
</dbReference>
<dbReference type="InterPro" id="IPR003018">
    <property type="entry name" value="GAF"/>
</dbReference>
<gene>
    <name evidence="10" type="ORF">PL9214650089</name>
</gene>
<evidence type="ECO:0000256" key="5">
    <source>
        <dbReference type="ARBA" id="ARBA00022777"/>
    </source>
</evidence>
<evidence type="ECO:0000256" key="1">
    <source>
        <dbReference type="ARBA" id="ARBA00000085"/>
    </source>
</evidence>
<keyword evidence="5 10" id="KW-0418">Kinase</keyword>
<dbReference type="SUPFAM" id="SSF47384">
    <property type="entry name" value="Homodimeric domain of signal transducing histidine kinase"/>
    <property type="match status" value="1"/>
</dbReference>
<dbReference type="InterPro" id="IPR004358">
    <property type="entry name" value="Sig_transdc_His_kin-like_C"/>
</dbReference>
<protein>
    <recommendedName>
        <fullName evidence="3">histidine kinase</fullName>
        <ecNumber evidence="3">2.7.13.3</ecNumber>
    </recommendedName>
</protein>
<dbReference type="PANTHER" id="PTHR43065">
    <property type="entry name" value="SENSOR HISTIDINE KINASE"/>
    <property type="match status" value="1"/>
</dbReference>
<dbReference type="InterPro" id="IPR003661">
    <property type="entry name" value="HisK_dim/P_dom"/>
</dbReference>
<evidence type="ECO:0000256" key="4">
    <source>
        <dbReference type="ARBA" id="ARBA00022553"/>
    </source>
</evidence>
<dbReference type="OrthoDB" id="474548at2"/>
<dbReference type="PRINTS" id="PR00344">
    <property type="entry name" value="BCTRLSENSOR"/>
</dbReference>
<dbReference type="Gene3D" id="3.30.450.40">
    <property type="match status" value="2"/>
</dbReference>
<dbReference type="GO" id="GO:0000155">
    <property type="term" value="F:phosphorelay sensor kinase activity"/>
    <property type="evidence" value="ECO:0007669"/>
    <property type="project" value="InterPro"/>
</dbReference>
<dbReference type="Gene3D" id="1.10.287.130">
    <property type="match status" value="1"/>
</dbReference>
<feature type="domain" description="Phytochrome chromophore attachment site" evidence="8">
    <location>
        <begin position="234"/>
        <end position="379"/>
    </location>
</feature>
<keyword evidence="6" id="KW-0902">Two-component regulatory system</keyword>
<dbReference type="STRING" id="671072.PL9214650089"/>
<evidence type="ECO:0000259" key="9">
    <source>
        <dbReference type="PROSITE" id="PS50109"/>
    </source>
</evidence>
<dbReference type="Pfam" id="PF01590">
    <property type="entry name" value="GAF"/>
    <property type="match status" value="2"/>
</dbReference>
<dbReference type="InterPro" id="IPR003594">
    <property type="entry name" value="HATPase_dom"/>
</dbReference>
<evidence type="ECO:0000313" key="10">
    <source>
        <dbReference type="EMBL" id="CUR34650.1"/>
    </source>
</evidence>
<evidence type="ECO:0000256" key="7">
    <source>
        <dbReference type="SAM" id="Coils"/>
    </source>
</evidence>
<dbReference type="RefSeq" id="WP_072721346.1">
    <property type="nucleotide sequence ID" value="NZ_LN889813.1"/>
</dbReference>
<dbReference type="Gene3D" id="3.30.565.10">
    <property type="entry name" value="Histidine kinase-like ATPase, C-terminal domain"/>
    <property type="match status" value="1"/>
</dbReference>
<dbReference type="InterPro" id="IPR005467">
    <property type="entry name" value="His_kinase_dom"/>
</dbReference>
<dbReference type="PANTHER" id="PTHR43065:SF50">
    <property type="entry name" value="HISTIDINE KINASE"/>
    <property type="match status" value="1"/>
</dbReference>
<dbReference type="PROSITE" id="PS50109">
    <property type="entry name" value="HIS_KIN"/>
    <property type="match status" value="1"/>
</dbReference>
<dbReference type="EC" id="2.7.13.3" evidence="3"/>
<dbReference type="Pfam" id="PF02518">
    <property type="entry name" value="HATPase_c"/>
    <property type="match status" value="1"/>
</dbReference>
<organism evidence="10 11">
    <name type="scientific">Planktothrix tepida PCC 9214</name>
    <dbReference type="NCBI Taxonomy" id="671072"/>
    <lineage>
        <taxon>Bacteria</taxon>
        <taxon>Bacillati</taxon>
        <taxon>Cyanobacteriota</taxon>
        <taxon>Cyanophyceae</taxon>
        <taxon>Oscillatoriophycideae</taxon>
        <taxon>Oscillatoriales</taxon>
        <taxon>Microcoleaceae</taxon>
        <taxon>Planktothrix</taxon>
    </lineage>
</organism>
<evidence type="ECO:0000256" key="3">
    <source>
        <dbReference type="ARBA" id="ARBA00012438"/>
    </source>
</evidence>
<keyword evidence="10" id="KW-0808">Transferase</keyword>
<proteinExistence type="inferred from homology"/>
<dbReference type="InterPro" id="IPR029016">
    <property type="entry name" value="GAF-like_dom_sf"/>
</dbReference>
<feature type="coiled-coil region" evidence="7">
    <location>
        <begin position="397"/>
        <end position="427"/>
    </location>
</feature>
<dbReference type="SUPFAM" id="SSF55874">
    <property type="entry name" value="ATPase domain of HSP90 chaperone/DNA topoisomerase II/histidine kinase"/>
    <property type="match status" value="1"/>
</dbReference>
<dbReference type="InterPro" id="IPR016132">
    <property type="entry name" value="Phyto_chromo_attachment"/>
</dbReference>
<dbReference type="CDD" id="cd00082">
    <property type="entry name" value="HisKA"/>
    <property type="match status" value="1"/>
</dbReference>
<evidence type="ECO:0000256" key="2">
    <source>
        <dbReference type="ARBA" id="ARBA00006402"/>
    </source>
</evidence>
<keyword evidence="4" id="KW-0597">Phosphoprotein</keyword>
<sequence>MSILHLDAPYCSWPKNYMFSYFESEKPASIALLEDDIDKHQIQFYDLLNQINKEIISTLDLDKVLSSACQQLGQIIQCSRVSILVKESNSEQEFMTRGEYNSGEYSSQLGIKLSVNDNLYLQVLLSQSQPLAVTKFQDFPGLGETTKALIDQLEIQSMLAIAVRYQGEVQGIIGLQQCDREREWQDWEIQLLDGIASPLAIAIHHAQLYQETRCKAEQEALLRLVINQIRSSLELNTILKTAVQGVRQVLNTDRVVIYQFIDGWQGEIKVEDYRVPWPSIFGDKITDNCFPEQHGNLYKNGRVRAINDIHQSDLDPCHVNFLAALQVRANLVVPILMGGETEQNQSNNQLWGLLIAHECSHPRYWKSWEIEGLQQLADQLAIAIKQAQLYTKVQETAWQYKLQTQQLQATLEELKNAQMQLIQSEKLSSLGQMVAGVAHEINNPNNFIYANISHARGYVDNLVNALNQCREFSPEMAEFFSQISEEIELDFIREDFPHLIDSMEQGSVRIRSIVNRLKDFAHLDESEWKFVDLTEGLETSLSLLEHKMNQISVQKHYEKIPKINCFAGQINQVFFQILNNAIYAVKERGKDGKITIKIANKNSDFIQIIIQDNGLGIPDDIKSRIFDPFFTTKPVGQGTGMGLAICYQVIVKGHGGKLEFKSQEGQGTEFIIEIPCQ</sequence>
<comment type="similarity">
    <text evidence="2">In the N-terminal section; belongs to the phytochrome family.</text>
</comment>
<accession>A0A1J1LRL8</accession>
<feature type="domain" description="Histidine kinase" evidence="9">
    <location>
        <begin position="436"/>
        <end position="677"/>
    </location>
</feature>
<dbReference type="AlphaFoldDB" id="A0A1J1LRL8"/>
<dbReference type="SMART" id="SM00065">
    <property type="entry name" value="GAF"/>
    <property type="match status" value="2"/>
</dbReference>
<reference evidence="11" key="1">
    <citation type="submission" date="2015-10" db="EMBL/GenBank/DDBJ databases">
        <authorList>
            <person name="Regsiter A."/>
            <person name="william w."/>
        </authorList>
    </citation>
    <scope>NUCLEOTIDE SEQUENCE [LARGE SCALE GENOMIC DNA]</scope>
</reference>
<keyword evidence="7" id="KW-0175">Coiled coil</keyword>